<dbReference type="EMBL" id="CM042029">
    <property type="protein sequence ID" value="KAI3795998.1"/>
    <property type="molecule type" value="Genomic_DNA"/>
</dbReference>
<sequence length="96" mass="10649">MPKKPVSLLDCDDVVNSETTETRDFFDELKDLTTLDGTQNPRLCLNQENGYSIVEEEKEFVVGNGGKIDKHIYANFVGFVEGSKRTSSVGSWDVGS</sequence>
<dbReference type="Proteomes" id="UP001056120">
    <property type="component" value="Linkage Group LG12"/>
</dbReference>
<accession>A0ACB9HJ93</accession>
<gene>
    <name evidence="1" type="ORF">L1987_38659</name>
</gene>
<name>A0ACB9HJ93_9ASTR</name>
<protein>
    <submittedName>
        <fullName evidence="1">Uncharacterized protein</fullName>
    </submittedName>
</protein>
<evidence type="ECO:0000313" key="2">
    <source>
        <dbReference type="Proteomes" id="UP001056120"/>
    </source>
</evidence>
<comment type="caution">
    <text evidence="1">The sequence shown here is derived from an EMBL/GenBank/DDBJ whole genome shotgun (WGS) entry which is preliminary data.</text>
</comment>
<proteinExistence type="predicted"/>
<reference evidence="1 2" key="2">
    <citation type="journal article" date="2022" name="Mol. Ecol. Resour.">
        <title>The genomes of chicory, endive, great burdock and yacon provide insights into Asteraceae paleo-polyploidization history and plant inulin production.</title>
        <authorList>
            <person name="Fan W."/>
            <person name="Wang S."/>
            <person name="Wang H."/>
            <person name="Wang A."/>
            <person name="Jiang F."/>
            <person name="Liu H."/>
            <person name="Zhao H."/>
            <person name="Xu D."/>
            <person name="Zhang Y."/>
        </authorList>
    </citation>
    <scope>NUCLEOTIDE SEQUENCE [LARGE SCALE GENOMIC DNA]</scope>
    <source>
        <strain evidence="2">cv. Yunnan</strain>
        <tissue evidence="1">Leaves</tissue>
    </source>
</reference>
<organism evidence="1 2">
    <name type="scientific">Smallanthus sonchifolius</name>
    <dbReference type="NCBI Taxonomy" id="185202"/>
    <lineage>
        <taxon>Eukaryota</taxon>
        <taxon>Viridiplantae</taxon>
        <taxon>Streptophyta</taxon>
        <taxon>Embryophyta</taxon>
        <taxon>Tracheophyta</taxon>
        <taxon>Spermatophyta</taxon>
        <taxon>Magnoliopsida</taxon>
        <taxon>eudicotyledons</taxon>
        <taxon>Gunneridae</taxon>
        <taxon>Pentapetalae</taxon>
        <taxon>asterids</taxon>
        <taxon>campanulids</taxon>
        <taxon>Asterales</taxon>
        <taxon>Asteraceae</taxon>
        <taxon>Asteroideae</taxon>
        <taxon>Heliantheae alliance</taxon>
        <taxon>Millerieae</taxon>
        <taxon>Smallanthus</taxon>
    </lineage>
</organism>
<evidence type="ECO:0000313" key="1">
    <source>
        <dbReference type="EMBL" id="KAI3795998.1"/>
    </source>
</evidence>
<keyword evidence="2" id="KW-1185">Reference proteome</keyword>
<reference evidence="2" key="1">
    <citation type="journal article" date="2022" name="Mol. Ecol. Resour.">
        <title>The genomes of chicory, endive, great burdock and yacon provide insights into Asteraceae palaeo-polyploidization history and plant inulin production.</title>
        <authorList>
            <person name="Fan W."/>
            <person name="Wang S."/>
            <person name="Wang H."/>
            <person name="Wang A."/>
            <person name="Jiang F."/>
            <person name="Liu H."/>
            <person name="Zhao H."/>
            <person name="Xu D."/>
            <person name="Zhang Y."/>
        </authorList>
    </citation>
    <scope>NUCLEOTIDE SEQUENCE [LARGE SCALE GENOMIC DNA]</scope>
    <source>
        <strain evidence="2">cv. Yunnan</strain>
    </source>
</reference>